<evidence type="ECO:0000313" key="2">
    <source>
        <dbReference type="Proteomes" id="UP000492821"/>
    </source>
</evidence>
<sequence length="76" mass="8259">MLSRSWLLVMCLVLALLYVVSAAPFSLFGDFPIKTGKTIIYTNMRSIKRGGDFCGCNMGCFYRSAGQCASCCSLGL</sequence>
<dbReference type="AlphaFoldDB" id="A0A7E4UXX9"/>
<reference evidence="2" key="1">
    <citation type="journal article" date="2013" name="Genetics">
        <title>The draft genome and transcriptome of Panagrellus redivivus are shaped by the harsh demands of a free-living lifestyle.</title>
        <authorList>
            <person name="Srinivasan J."/>
            <person name="Dillman A.R."/>
            <person name="Macchietto M.G."/>
            <person name="Heikkinen L."/>
            <person name="Lakso M."/>
            <person name="Fracchia K.M."/>
            <person name="Antoshechkin I."/>
            <person name="Mortazavi A."/>
            <person name="Wong G."/>
            <person name="Sternberg P.W."/>
        </authorList>
    </citation>
    <scope>NUCLEOTIDE SEQUENCE [LARGE SCALE GENOMIC DNA]</scope>
    <source>
        <strain evidence="2">MT8872</strain>
    </source>
</reference>
<protein>
    <submittedName>
        <fullName evidence="3">Uncharacterized protein</fullName>
    </submittedName>
</protein>
<feature type="chain" id="PRO_5028878750" evidence="1">
    <location>
        <begin position="23"/>
        <end position="76"/>
    </location>
</feature>
<accession>A0A7E4UXX9</accession>
<dbReference type="Proteomes" id="UP000492821">
    <property type="component" value="Unassembled WGS sequence"/>
</dbReference>
<keyword evidence="1" id="KW-0732">Signal</keyword>
<dbReference type="WBParaSite" id="Pan_g13891.t1">
    <property type="protein sequence ID" value="Pan_g13891.t1"/>
    <property type="gene ID" value="Pan_g13891"/>
</dbReference>
<name>A0A7E4UXX9_PANRE</name>
<reference evidence="3" key="2">
    <citation type="submission" date="2020-10" db="UniProtKB">
        <authorList>
            <consortium name="WormBaseParasite"/>
        </authorList>
    </citation>
    <scope>IDENTIFICATION</scope>
</reference>
<evidence type="ECO:0000256" key="1">
    <source>
        <dbReference type="SAM" id="SignalP"/>
    </source>
</evidence>
<feature type="signal peptide" evidence="1">
    <location>
        <begin position="1"/>
        <end position="22"/>
    </location>
</feature>
<proteinExistence type="predicted"/>
<keyword evidence="2" id="KW-1185">Reference proteome</keyword>
<organism evidence="2 3">
    <name type="scientific">Panagrellus redivivus</name>
    <name type="common">Microworm</name>
    <dbReference type="NCBI Taxonomy" id="6233"/>
    <lineage>
        <taxon>Eukaryota</taxon>
        <taxon>Metazoa</taxon>
        <taxon>Ecdysozoa</taxon>
        <taxon>Nematoda</taxon>
        <taxon>Chromadorea</taxon>
        <taxon>Rhabditida</taxon>
        <taxon>Tylenchina</taxon>
        <taxon>Panagrolaimomorpha</taxon>
        <taxon>Panagrolaimoidea</taxon>
        <taxon>Panagrolaimidae</taxon>
        <taxon>Panagrellus</taxon>
    </lineage>
</organism>
<evidence type="ECO:0000313" key="3">
    <source>
        <dbReference type="WBParaSite" id="Pan_g13891.t1"/>
    </source>
</evidence>